<comment type="pathway">
    <text evidence="4">Protein modification; peptidyl-diphthamide biosynthesis.</text>
</comment>
<comment type="subcellular location">
    <subcellularLocation>
        <location evidence="3">Cytoplasm</location>
    </subcellularLocation>
    <subcellularLocation>
        <location evidence="2">Nucleus</location>
    </subcellularLocation>
</comment>
<dbReference type="Gene3D" id="1.10.287.110">
    <property type="entry name" value="DnaJ domain"/>
    <property type="match status" value="1"/>
</dbReference>
<dbReference type="PANTHER" id="PTHR21454">
    <property type="entry name" value="DPH3 HOMOLOG-RELATED"/>
    <property type="match status" value="1"/>
</dbReference>
<feature type="region of interest" description="Disordered" evidence="12">
    <location>
        <begin position="110"/>
        <end position="137"/>
    </location>
</feature>
<keyword evidence="16" id="KW-1185">Reference proteome</keyword>
<dbReference type="Gene3D" id="3.10.660.10">
    <property type="entry name" value="DPH Zinc finger"/>
    <property type="match status" value="1"/>
</dbReference>
<dbReference type="PROSITE" id="PS51074">
    <property type="entry name" value="DPH_MB"/>
    <property type="match status" value="1"/>
</dbReference>
<dbReference type="Pfam" id="PF05207">
    <property type="entry name" value="Zn_ribbon_CSL"/>
    <property type="match status" value="1"/>
</dbReference>
<dbReference type="InterPro" id="IPR001623">
    <property type="entry name" value="DnaJ_domain"/>
</dbReference>
<accession>A0ABQ8GQD0</accession>
<gene>
    <name evidence="15" type="ORF">B0J12DRAFT_694950</name>
</gene>
<evidence type="ECO:0000256" key="7">
    <source>
        <dbReference type="ARBA" id="ARBA00022490"/>
    </source>
</evidence>
<dbReference type="Pfam" id="PF00226">
    <property type="entry name" value="DnaJ"/>
    <property type="match status" value="1"/>
</dbReference>
<comment type="caution">
    <text evidence="15">The sequence shown here is derived from an EMBL/GenBank/DDBJ whole genome shotgun (WGS) entry which is preliminary data.</text>
</comment>
<feature type="domain" description="DPH-type MB" evidence="14">
    <location>
        <begin position="143"/>
        <end position="212"/>
    </location>
</feature>
<evidence type="ECO:0000256" key="9">
    <source>
        <dbReference type="ARBA" id="ARBA00022833"/>
    </source>
</evidence>
<evidence type="ECO:0000313" key="16">
    <source>
        <dbReference type="Proteomes" id="UP000774617"/>
    </source>
</evidence>
<name>A0ABQ8GQD0_9PEZI</name>
<keyword evidence="11" id="KW-0539">Nucleus</keyword>
<proteinExistence type="inferred from homology"/>
<evidence type="ECO:0000256" key="11">
    <source>
        <dbReference type="ARBA" id="ARBA00023242"/>
    </source>
</evidence>
<dbReference type="Proteomes" id="UP000774617">
    <property type="component" value="Unassembled WGS sequence"/>
</dbReference>
<dbReference type="SUPFAM" id="SSF46565">
    <property type="entry name" value="Chaperone J-domain"/>
    <property type="match status" value="1"/>
</dbReference>
<evidence type="ECO:0000256" key="10">
    <source>
        <dbReference type="ARBA" id="ARBA00023004"/>
    </source>
</evidence>
<evidence type="ECO:0000256" key="12">
    <source>
        <dbReference type="SAM" id="MobiDB-lite"/>
    </source>
</evidence>
<dbReference type="CDD" id="cd06257">
    <property type="entry name" value="DnaJ"/>
    <property type="match status" value="1"/>
</dbReference>
<dbReference type="SUPFAM" id="SSF144217">
    <property type="entry name" value="CSL zinc finger"/>
    <property type="match status" value="1"/>
</dbReference>
<evidence type="ECO:0000256" key="8">
    <source>
        <dbReference type="ARBA" id="ARBA00022723"/>
    </source>
</evidence>
<dbReference type="SMART" id="SM00271">
    <property type="entry name" value="DnaJ"/>
    <property type="match status" value="1"/>
</dbReference>
<reference evidence="15 16" key="1">
    <citation type="journal article" date="2021" name="Nat. Commun.">
        <title>Genetic determinants of endophytism in the Arabidopsis root mycobiome.</title>
        <authorList>
            <person name="Mesny F."/>
            <person name="Miyauchi S."/>
            <person name="Thiergart T."/>
            <person name="Pickel B."/>
            <person name="Atanasova L."/>
            <person name="Karlsson M."/>
            <person name="Huettel B."/>
            <person name="Barry K.W."/>
            <person name="Haridas S."/>
            <person name="Chen C."/>
            <person name="Bauer D."/>
            <person name="Andreopoulos W."/>
            <person name="Pangilinan J."/>
            <person name="LaButti K."/>
            <person name="Riley R."/>
            <person name="Lipzen A."/>
            <person name="Clum A."/>
            <person name="Drula E."/>
            <person name="Henrissat B."/>
            <person name="Kohler A."/>
            <person name="Grigoriev I.V."/>
            <person name="Martin F.M."/>
            <person name="Hacquard S."/>
        </authorList>
    </citation>
    <scope>NUCLEOTIDE SEQUENCE [LARGE SCALE GENOMIC DNA]</scope>
    <source>
        <strain evidence="15 16">MPI-SDFR-AT-0080</strain>
    </source>
</reference>
<feature type="domain" description="J" evidence="13">
    <location>
        <begin position="14"/>
        <end position="110"/>
    </location>
</feature>
<evidence type="ECO:0000256" key="3">
    <source>
        <dbReference type="ARBA" id="ARBA00004496"/>
    </source>
</evidence>
<sequence length="221" mass="23372">MPSATTEPLPPSFNAYRILALSSPFNTTNTSFQSSASAAAAPPPPTVLSPAVIKAAYRRALLNHHPDKRPQPQQASAGTNKSSLYTVDAITAAYKTLLDPSRRAAHDRALRLSSHNRTTRATGAGGGSAEEDGDDAEEEWRLGLEAVDLDDLAFDEDAGVWWRGCRCGAERGFIVEEEALEEAAGEGVSGGGGAEVLVGCVGCSLWMRVGFAVIEEEEGKK</sequence>
<keyword evidence="8" id="KW-0479">Metal-binding</keyword>
<evidence type="ECO:0000259" key="13">
    <source>
        <dbReference type="PROSITE" id="PS50076"/>
    </source>
</evidence>
<evidence type="ECO:0000256" key="6">
    <source>
        <dbReference type="ARBA" id="ARBA00021797"/>
    </source>
</evidence>
<evidence type="ECO:0000256" key="1">
    <source>
        <dbReference type="ARBA" id="ARBA00003474"/>
    </source>
</evidence>
<evidence type="ECO:0000256" key="4">
    <source>
        <dbReference type="ARBA" id="ARBA00005156"/>
    </source>
</evidence>
<dbReference type="PANTHER" id="PTHR21454:SF46">
    <property type="entry name" value="DIPHTHAMIDE BIOSYNTHESIS PROTEIN 4"/>
    <property type="match status" value="1"/>
</dbReference>
<keyword evidence="9" id="KW-0862">Zinc</keyword>
<organism evidence="15 16">
    <name type="scientific">Macrophomina phaseolina</name>
    <dbReference type="NCBI Taxonomy" id="35725"/>
    <lineage>
        <taxon>Eukaryota</taxon>
        <taxon>Fungi</taxon>
        <taxon>Dikarya</taxon>
        <taxon>Ascomycota</taxon>
        <taxon>Pezizomycotina</taxon>
        <taxon>Dothideomycetes</taxon>
        <taxon>Dothideomycetes incertae sedis</taxon>
        <taxon>Botryosphaeriales</taxon>
        <taxon>Botryosphaeriaceae</taxon>
        <taxon>Macrophomina</taxon>
    </lineage>
</organism>
<keyword evidence="10" id="KW-0408">Iron</keyword>
<evidence type="ECO:0000256" key="5">
    <source>
        <dbReference type="ARBA" id="ARBA00006169"/>
    </source>
</evidence>
<dbReference type="InterPro" id="IPR044248">
    <property type="entry name" value="DPH3/4-like"/>
</dbReference>
<comment type="similarity">
    <text evidence="5">Belongs to the DPH4 family.</text>
</comment>
<dbReference type="InterPro" id="IPR007872">
    <property type="entry name" value="DPH_MB_dom"/>
</dbReference>
<dbReference type="InterPro" id="IPR036869">
    <property type="entry name" value="J_dom_sf"/>
</dbReference>
<protein>
    <recommendedName>
        <fullName evidence="6">Diphthamide biosynthesis protein 4</fullName>
    </recommendedName>
</protein>
<dbReference type="InterPro" id="IPR036671">
    <property type="entry name" value="DPH_MB_sf"/>
</dbReference>
<evidence type="ECO:0000313" key="15">
    <source>
        <dbReference type="EMBL" id="KAH7062387.1"/>
    </source>
</evidence>
<keyword evidence="7" id="KW-0963">Cytoplasm</keyword>
<evidence type="ECO:0000259" key="14">
    <source>
        <dbReference type="PROSITE" id="PS51074"/>
    </source>
</evidence>
<comment type="function">
    <text evidence="1">Required for the first step of diphthamide biosynthesis, the transfer of 3-amino-3-carboxypropyl from S-adenosyl-L-methionine to a histidine residue. Diphthamide is a post-translational modification of histidine which occurs in elongation factor 2.</text>
</comment>
<dbReference type="EMBL" id="JAGTJR010000003">
    <property type="protein sequence ID" value="KAH7062387.1"/>
    <property type="molecule type" value="Genomic_DNA"/>
</dbReference>
<evidence type="ECO:0000256" key="2">
    <source>
        <dbReference type="ARBA" id="ARBA00004123"/>
    </source>
</evidence>
<dbReference type="PROSITE" id="PS50076">
    <property type="entry name" value="DNAJ_2"/>
    <property type="match status" value="1"/>
</dbReference>